<dbReference type="AlphaFoldDB" id="A0A835V158"/>
<comment type="caution">
    <text evidence="1">The sequence shown here is derived from an EMBL/GenBank/DDBJ whole genome shotgun (WGS) entry which is preliminary data.</text>
</comment>
<dbReference type="OrthoDB" id="551907at2759"/>
<accession>A0A835V158</accession>
<name>A0A835V158_VANPL</name>
<gene>
    <name evidence="1" type="ORF">HPP92_010763</name>
</gene>
<sequence>MAYLLRTNVEICKGLHDTNNGAMAHLAVTKGQYRRVYKPLDKCICNVECRVRFLQAGLFEGSHGFGKDVKSQSLDKFHNVHLDFYAWEALHKCLDCKME</sequence>
<reference evidence="1 2" key="1">
    <citation type="journal article" date="2020" name="Nat. Food">
        <title>A phased Vanilla planifolia genome enables genetic improvement of flavour and production.</title>
        <authorList>
            <person name="Hasing T."/>
            <person name="Tang H."/>
            <person name="Brym M."/>
            <person name="Khazi F."/>
            <person name="Huang T."/>
            <person name="Chambers A.H."/>
        </authorList>
    </citation>
    <scope>NUCLEOTIDE SEQUENCE [LARGE SCALE GENOMIC DNA]</scope>
    <source>
        <tissue evidence="1">Leaf</tissue>
    </source>
</reference>
<evidence type="ECO:0000313" key="1">
    <source>
        <dbReference type="EMBL" id="KAG0479905.1"/>
    </source>
</evidence>
<dbReference type="EMBL" id="JADCNL010000005">
    <property type="protein sequence ID" value="KAG0479905.1"/>
    <property type="molecule type" value="Genomic_DNA"/>
</dbReference>
<organism evidence="1 2">
    <name type="scientific">Vanilla planifolia</name>
    <name type="common">Vanilla</name>
    <dbReference type="NCBI Taxonomy" id="51239"/>
    <lineage>
        <taxon>Eukaryota</taxon>
        <taxon>Viridiplantae</taxon>
        <taxon>Streptophyta</taxon>
        <taxon>Embryophyta</taxon>
        <taxon>Tracheophyta</taxon>
        <taxon>Spermatophyta</taxon>
        <taxon>Magnoliopsida</taxon>
        <taxon>Liliopsida</taxon>
        <taxon>Asparagales</taxon>
        <taxon>Orchidaceae</taxon>
        <taxon>Vanilloideae</taxon>
        <taxon>Vanilleae</taxon>
        <taxon>Vanilla</taxon>
    </lineage>
</organism>
<evidence type="ECO:0000313" key="2">
    <source>
        <dbReference type="Proteomes" id="UP000636800"/>
    </source>
</evidence>
<protein>
    <submittedName>
        <fullName evidence="1">Uncharacterized protein</fullName>
    </submittedName>
</protein>
<proteinExistence type="predicted"/>
<dbReference type="Proteomes" id="UP000636800">
    <property type="component" value="Chromosome 5"/>
</dbReference>
<keyword evidence="2" id="KW-1185">Reference proteome</keyword>